<dbReference type="OrthoDB" id="19500at10239"/>
<reference evidence="1 2" key="1">
    <citation type="journal article" date="2015" name="Environ. Microbiol.">
        <title>Novel viral genomes identified from six metagenomes reveal wide distribution of archaeal viruses and high viral diversity in terrestrial hot springs.</title>
        <authorList>
            <person name="Gudbergsdottir S.R."/>
            <person name="Menzel P."/>
            <person name="Krogh A."/>
            <person name="Young M."/>
            <person name="Peng X."/>
        </authorList>
    </citation>
    <scope>NUCLEOTIDE SEQUENCE [LARGE SCALE GENOMIC DNA]</scope>
    <source>
        <strain evidence="1 2">ABV3</strain>
    </source>
</reference>
<dbReference type="EMBL" id="KP282674">
    <property type="protein sequence ID" value="ALG96855.1"/>
    <property type="molecule type" value="Genomic_DNA"/>
</dbReference>
<keyword evidence="2" id="KW-1185">Reference proteome</keyword>
<dbReference type="Proteomes" id="UP000202152">
    <property type="component" value="Segment"/>
</dbReference>
<sequence>MAHKEGGHKTPVLVFPSNWTGKWIYRAIINTPKWQLNAVLNSYKYNEWIGFESTYLNGLRLPERTSPEMNYQRSVVVGIEVSRASQEYERTFHKVPMEDKIKLLKEELETPIVGDMIRSLVQANLPMPTPQPMPVVELKTPEVEMKESGERIPAIKLA</sequence>
<dbReference type="RefSeq" id="YP_009197932.1">
    <property type="nucleotide sequence ID" value="NC_028787.1"/>
</dbReference>
<evidence type="ECO:0000313" key="2">
    <source>
        <dbReference type="Proteomes" id="UP000202152"/>
    </source>
</evidence>
<organism evidence="1 2">
    <name type="scientific">Acidianus bottle-shaped virus 3 strain ABV3</name>
    <dbReference type="NCBI Taxonomy" id="1732174"/>
    <lineage>
        <taxon>Viruses</taxon>
        <taxon>Viruses incertae sedis</taxon>
        <taxon>Ampullaviridae</taxon>
        <taxon>Bottigliavirus</taxon>
        <taxon>Bottigliavirus krisuvikense</taxon>
        <taxon>Bottigliavirus ABV3</taxon>
    </lineage>
</organism>
<proteinExistence type="predicted"/>
<evidence type="ECO:0000313" key="1">
    <source>
        <dbReference type="EMBL" id="ALG96855.1"/>
    </source>
</evidence>
<accession>A0A0N9NY10</accession>
<protein>
    <submittedName>
        <fullName evidence="1">Uncharacterized protein</fullName>
    </submittedName>
</protein>
<name>A0A0N9NY10_9VIRU</name>
<dbReference type="KEGG" id="vg:26625133"/>
<dbReference type="GeneID" id="26625133"/>